<dbReference type="GeneID" id="8098633"/>
<dbReference type="OrthoDB" id="4365225at2759"/>
<keyword evidence="3" id="KW-1185">Reference proteome</keyword>
<dbReference type="PhylomeDB" id="B8MSI8"/>
<dbReference type="Pfam" id="PF24626">
    <property type="entry name" value="SH3_Tf2-1"/>
    <property type="match status" value="1"/>
</dbReference>
<dbReference type="AlphaFoldDB" id="B8MSI8"/>
<dbReference type="InterPro" id="IPR056924">
    <property type="entry name" value="SH3_Tf2-1"/>
</dbReference>
<accession>B8MSI8</accession>
<dbReference type="EMBL" id="EQ962660">
    <property type="protein sequence ID" value="EED12068.1"/>
    <property type="molecule type" value="Genomic_DNA"/>
</dbReference>
<protein>
    <recommendedName>
        <fullName evidence="1">Tf2-1-like SH3-like domain-containing protein</fullName>
    </recommendedName>
</protein>
<dbReference type="HOGENOM" id="CLU_1887167_0_0_1"/>
<gene>
    <name evidence="2" type="ORF">TSTA_001390</name>
</gene>
<reference evidence="3" key="1">
    <citation type="journal article" date="2015" name="Genome Announc.">
        <title>Genome sequence of the AIDS-associated pathogen Penicillium marneffei (ATCC18224) and its near taxonomic relative Talaromyces stipitatus (ATCC10500).</title>
        <authorList>
            <person name="Nierman W.C."/>
            <person name="Fedorova-Abrams N.D."/>
            <person name="Andrianopoulos A."/>
        </authorList>
    </citation>
    <scope>NUCLEOTIDE SEQUENCE [LARGE SCALE GENOMIC DNA]</scope>
    <source>
        <strain evidence="3">ATCC 10500 / CBS 375.48 / QM 6759 / NRRL 1006</strain>
    </source>
</reference>
<evidence type="ECO:0000313" key="3">
    <source>
        <dbReference type="Proteomes" id="UP000001745"/>
    </source>
</evidence>
<dbReference type="Proteomes" id="UP000001745">
    <property type="component" value="Unassembled WGS sequence"/>
</dbReference>
<sequence>MEGASCLSPMKMGPFPIKRRVGNLAYKIDLPLGLHIHPIISVIHLEQAPKDEWERSIITTILQDVHQIRLPFKVKEILDKKVMPIQSGSKRKIWFYLIKYKDVRNTSDASYITLYLFTTVRPPFFWGGILSRDTT</sequence>
<dbReference type="RefSeq" id="XP_002487722.1">
    <property type="nucleotide sequence ID" value="XM_002487677.1"/>
</dbReference>
<proteinExistence type="predicted"/>
<name>B8MSI8_TALSN</name>
<evidence type="ECO:0000259" key="1">
    <source>
        <dbReference type="Pfam" id="PF24626"/>
    </source>
</evidence>
<dbReference type="VEuPathDB" id="FungiDB:TSTA_001390"/>
<dbReference type="InParanoid" id="B8MSI8"/>
<feature type="domain" description="Tf2-1-like SH3-like" evidence="1">
    <location>
        <begin position="7"/>
        <end position="47"/>
    </location>
</feature>
<organism evidence="2 3">
    <name type="scientific">Talaromyces stipitatus (strain ATCC 10500 / CBS 375.48 / QM 6759 / NRRL 1006)</name>
    <name type="common">Penicillium stipitatum</name>
    <dbReference type="NCBI Taxonomy" id="441959"/>
    <lineage>
        <taxon>Eukaryota</taxon>
        <taxon>Fungi</taxon>
        <taxon>Dikarya</taxon>
        <taxon>Ascomycota</taxon>
        <taxon>Pezizomycotina</taxon>
        <taxon>Eurotiomycetes</taxon>
        <taxon>Eurotiomycetidae</taxon>
        <taxon>Eurotiales</taxon>
        <taxon>Trichocomaceae</taxon>
        <taxon>Talaromyces</taxon>
        <taxon>Talaromyces sect. Talaromyces</taxon>
    </lineage>
</organism>
<evidence type="ECO:0000313" key="2">
    <source>
        <dbReference type="EMBL" id="EED12068.1"/>
    </source>
</evidence>